<sequence length="258" mass="28861">MLTVFWDSEGIVHKGFLKQGNTVNSERYISTLRKLSVRLKRVRPTKHAILHQDNARPHTSRQTLEKLHKMNFFVLPHPSHNPDLAPTLRDVDELNQNTWVIAVTVVAVVVTGAAAIVIGLLVWRLHRNKFPTASNNAAGREIELRPRCNVPVEIRERRDEQETTINRRSVQGHEPAEIGTQNVHMYDEAGDHYASSADIMRELEAPSSPTVTSKTGSLIQDGNKREPKCHVDTEEECGANGVPMLRVVKLDPSTGGPN</sequence>
<reference evidence="3 4" key="1">
    <citation type="journal article" date="2021" name="Elife">
        <title>Chloroplast acquisition without the gene transfer in kleptoplastic sea slugs, Plakobranchus ocellatus.</title>
        <authorList>
            <person name="Maeda T."/>
            <person name="Takahashi S."/>
            <person name="Yoshida T."/>
            <person name="Shimamura S."/>
            <person name="Takaki Y."/>
            <person name="Nagai Y."/>
            <person name="Toyoda A."/>
            <person name="Suzuki Y."/>
            <person name="Arimoto A."/>
            <person name="Ishii H."/>
            <person name="Satoh N."/>
            <person name="Nishiyama T."/>
            <person name="Hasebe M."/>
            <person name="Maruyama T."/>
            <person name="Minagawa J."/>
            <person name="Obokata J."/>
            <person name="Shigenobu S."/>
        </authorList>
    </citation>
    <scope>NUCLEOTIDE SEQUENCE [LARGE SCALE GENOMIC DNA]</scope>
</reference>
<name>A0AAV4F5Y3_9GAST</name>
<feature type="transmembrane region" description="Helical" evidence="2">
    <location>
        <begin position="99"/>
        <end position="123"/>
    </location>
</feature>
<dbReference type="Gene3D" id="3.30.420.10">
    <property type="entry name" value="Ribonuclease H-like superfamily/Ribonuclease H"/>
    <property type="match status" value="1"/>
</dbReference>
<keyword evidence="2" id="KW-0472">Membrane</keyword>
<organism evidence="3 4">
    <name type="scientific">Elysia marginata</name>
    <dbReference type="NCBI Taxonomy" id="1093978"/>
    <lineage>
        <taxon>Eukaryota</taxon>
        <taxon>Metazoa</taxon>
        <taxon>Spiralia</taxon>
        <taxon>Lophotrochozoa</taxon>
        <taxon>Mollusca</taxon>
        <taxon>Gastropoda</taxon>
        <taxon>Heterobranchia</taxon>
        <taxon>Euthyneura</taxon>
        <taxon>Panpulmonata</taxon>
        <taxon>Sacoglossa</taxon>
        <taxon>Placobranchoidea</taxon>
        <taxon>Plakobranchidae</taxon>
        <taxon>Elysia</taxon>
    </lineage>
</organism>
<feature type="region of interest" description="Disordered" evidence="1">
    <location>
        <begin position="204"/>
        <end position="235"/>
    </location>
</feature>
<dbReference type="InterPro" id="IPR036397">
    <property type="entry name" value="RNaseH_sf"/>
</dbReference>
<dbReference type="Proteomes" id="UP000762676">
    <property type="component" value="Unassembled WGS sequence"/>
</dbReference>
<dbReference type="GO" id="GO:0003676">
    <property type="term" value="F:nucleic acid binding"/>
    <property type="evidence" value="ECO:0007669"/>
    <property type="project" value="InterPro"/>
</dbReference>
<dbReference type="InterPro" id="IPR001888">
    <property type="entry name" value="Transposase_1"/>
</dbReference>
<dbReference type="InterPro" id="IPR052709">
    <property type="entry name" value="Transposase-MT_Hybrid"/>
</dbReference>
<dbReference type="PANTHER" id="PTHR46060:SF1">
    <property type="entry name" value="MARINER MOS1 TRANSPOSASE-LIKE PROTEIN"/>
    <property type="match status" value="1"/>
</dbReference>
<keyword evidence="4" id="KW-1185">Reference proteome</keyword>
<feature type="region of interest" description="Disordered" evidence="1">
    <location>
        <begin position="156"/>
        <end position="178"/>
    </location>
</feature>
<dbReference type="AlphaFoldDB" id="A0AAV4F5Y3"/>
<accession>A0AAV4F5Y3</accession>
<keyword evidence="2" id="KW-0812">Transmembrane</keyword>
<dbReference type="PANTHER" id="PTHR46060">
    <property type="entry name" value="MARINER MOS1 TRANSPOSASE-LIKE PROTEIN"/>
    <property type="match status" value="1"/>
</dbReference>
<comment type="caution">
    <text evidence="3">The sequence shown here is derived from an EMBL/GenBank/DDBJ whole genome shotgun (WGS) entry which is preliminary data.</text>
</comment>
<feature type="compositionally biased region" description="Basic and acidic residues" evidence="1">
    <location>
        <begin position="222"/>
        <end position="232"/>
    </location>
</feature>
<dbReference type="Pfam" id="PF01359">
    <property type="entry name" value="Transposase_1"/>
    <property type="match status" value="1"/>
</dbReference>
<proteinExistence type="predicted"/>
<dbReference type="EMBL" id="BMAT01011183">
    <property type="protein sequence ID" value="GFR68201.1"/>
    <property type="molecule type" value="Genomic_DNA"/>
</dbReference>
<evidence type="ECO:0000256" key="2">
    <source>
        <dbReference type="SAM" id="Phobius"/>
    </source>
</evidence>
<evidence type="ECO:0000313" key="4">
    <source>
        <dbReference type="Proteomes" id="UP000762676"/>
    </source>
</evidence>
<evidence type="ECO:0000256" key="1">
    <source>
        <dbReference type="SAM" id="MobiDB-lite"/>
    </source>
</evidence>
<feature type="compositionally biased region" description="Polar residues" evidence="1">
    <location>
        <begin position="207"/>
        <end position="220"/>
    </location>
</feature>
<gene>
    <name evidence="3" type="ORF">ElyMa_005602600</name>
</gene>
<keyword evidence="2" id="KW-1133">Transmembrane helix</keyword>
<protein>
    <submittedName>
        <fullName evidence="3">Histone-lysine N-methyltransferase SETMAR</fullName>
    </submittedName>
</protein>
<evidence type="ECO:0000313" key="3">
    <source>
        <dbReference type="EMBL" id="GFR68201.1"/>
    </source>
</evidence>